<dbReference type="SUPFAM" id="SSF56059">
    <property type="entry name" value="Glutathione synthetase ATP-binding domain-like"/>
    <property type="match status" value="1"/>
</dbReference>
<proteinExistence type="predicted"/>
<evidence type="ECO:0000256" key="2">
    <source>
        <dbReference type="ARBA" id="ARBA00022741"/>
    </source>
</evidence>
<evidence type="ECO:0000313" key="7">
    <source>
        <dbReference type="EMBL" id="MEK0083994.1"/>
    </source>
</evidence>
<accession>A0ABU8XSH4</accession>
<feature type="region of interest" description="Disordered" evidence="5">
    <location>
        <begin position="1"/>
        <end position="23"/>
    </location>
</feature>
<dbReference type="Proteomes" id="UP001375743">
    <property type="component" value="Unassembled WGS sequence"/>
</dbReference>
<dbReference type="InterPro" id="IPR005479">
    <property type="entry name" value="CPAse_ATP-bd"/>
</dbReference>
<dbReference type="PROSITE" id="PS00867">
    <property type="entry name" value="CPSASE_2"/>
    <property type="match status" value="1"/>
</dbReference>
<dbReference type="EMBL" id="JBBLZC010000011">
    <property type="protein sequence ID" value="MEK0083994.1"/>
    <property type="molecule type" value="Genomic_DNA"/>
</dbReference>
<dbReference type="PROSITE" id="PS50975">
    <property type="entry name" value="ATP_GRASP"/>
    <property type="match status" value="1"/>
</dbReference>
<dbReference type="InterPro" id="IPR013815">
    <property type="entry name" value="ATP_grasp_subdomain_1"/>
</dbReference>
<evidence type="ECO:0000313" key="8">
    <source>
        <dbReference type="Proteomes" id="UP001375743"/>
    </source>
</evidence>
<dbReference type="Gene3D" id="3.30.470.20">
    <property type="entry name" value="ATP-grasp fold, B domain"/>
    <property type="match status" value="1"/>
</dbReference>
<dbReference type="PANTHER" id="PTHR43055">
    <property type="entry name" value="FORMATE-DEPENDENT PHOSPHORIBOSYLGLYCINAMIDE FORMYLTRANSFERASE"/>
    <property type="match status" value="1"/>
</dbReference>
<evidence type="ECO:0000259" key="6">
    <source>
        <dbReference type="PROSITE" id="PS50975"/>
    </source>
</evidence>
<dbReference type="RefSeq" id="WP_418159843.1">
    <property type="nucleotide sequence ID" value="NZ_JBBLZC010000011.1"/>
</dbReference>
<dbReference type="Gene3D" id="3.30.1490.20">
    <property type="entry name" value="ATP-grasp fold, A domain"/>
    <property type="match status" value="1"/>
</dbReference>
<keyword evidence="3 4" id="KW-0067">ATP-binding</keyword>
<keyword evidence="8" id="KW-1185">Reference proteome</keyword>
<protein>
    <submittedName>
        <fullName evidence="7">ATP-grasp domain-containing protein</fullName>
    </submittedName>
</protein>
<evidence type="ECO:0000256" key="1">
    <source>
        <dbReference type="ARBA" id="ARBA00022598"/>
    </source>
</evidence>
<dbReference type="Pfam" id="PF15632">
    <property type="entry name" value="ATPgrasp_Ter"/>
    <property type="match status" value="1"/>
</dbReference>
<reference evidence="7 8" key="1">
    <citation type="submission" date="2024-01" db="EMBL/GenBank/DDBJ databases">
        <title>Multi-omics insights into the function and evolution of sodium benzoate biodegradation pathways in Benzoatithermus flavus gen. nov., sp. nov. from hot spring.</title>
        <authorList>
            <person name="Hu C.-J."/>
            <person name="Li W.-J."/>
        </authorList>
    </citation>
    <scope>NUCLEOTIDE SEQUENCE [LARGE SCALE GENOMIC DNA]</scope>
    <source>
        <strain evidence="7 8">SYSU G07066</strain>
    </source>
</reference>
<keyword evidence="1" id="KW-0436">Ligase</keyword>
<comment type="caution">
    <text evidence="7">The sequence shown here is derived from an EMBL/GenBank/DDBJ whole genome shotgun (WGS) entry which is preliminary data.</text>
</comment>
<organism evidence="7 8">
    <name type="scientific">Benzoatithermus flavus</name>
    <dbReference type="NCBI Taxonomy" id="3108223"/>
    <lineage>
        <taxon>Bacteria</taxon>
        <taxon>Pseudomonadati</taxon>
        <taxon>Pseudomonadota</taxon>
        <taxon>Alphaproteobacteria</taxon>
        <taxon>Geminicoccales</taxon>
        <taxon>Geminicoccaceae</taxon>
        <taxon>Benzoatithermus</taxon>
    </lineage>
</organism>
<dbReference type="InterPro" id="IPR011761">
    <property type="entry name" value="ATP-grasp"/>
</dbReference>
<feature type="domain" description="ATP-grasp" evidence="6">
    <location>
        <begin position="145"/>
        <end position="333"/>
    </location>
</feature>
<evidence type="ECO:0000256" key="3">
    <source>
        <dbReference type="ARBA" id="ARBA00022840"/>
    </source>
</evidence>
<dbReference type="PANTHER" id="PTHR43055:SF1">
    <property type="entry name" value="FORMATE-DEPENDENT PHOSPHORIBOSYLGLYCINAMIDE FORMYLTRANSFERASE"/>
    <property type="match status" value="1"/>
</dbReference>
<evidence type="ECO:0000256" key="5">
    <source>
        <dbReference type="SAM" id="MobiDB-lite"/>
    </source>
</evidence>
<keyword evidence="2 4" id="KW-0547">Nucleotide-binding</keyword>
<evidence type="ECO:0000256" key="4">
    <source>
        <dbReference type="PROSITE-ProRule" id="PRU00409"/>
    </source>
</evidence>
<sequence length="418" mass="46112">MNEHAVHPAVQASPTAATPMAGGRAGSRTVLLVGNYRPSVSVVRSLGRAGYRVIVGRDEFSSAAEYSRWAAETWTHPSLRQDGEGFVRAIADFLRRRPDVGFLFPVLGLAIIRVCEHRHLLPEDVVVVTPDPALVAMCDHKTRLLELAAELGVPQPGRAVVRDLPALEAAVRQTGYPCIVKPAVAELRLYGEKGVICRSAQEFRGRFPTWPEGHESLLVQRYVKGLRHNLHFAAKDGRLLRCLDAVSLRTMRPDGTGLTVEGISVELPLDMRRYCERMIAAMRYTGIGCLQFLRDEASGEAVFLEVNPRLAAGYAISQHCGLDLPQLALDLARGAPVPELAGPFTYPAGQRFAWFAGDLEGLKEALLHREIGLGAAARWLGTAVRSALRADMHLTWSREDPRPALVLYGRMLRRSRRR</sequence>
<gene>
    <name evidence="7" type="ORF">U1T56_12595</name>
</gene>
<name>A0ABU8XSH4_9PROT</name>